<keyword evidence="3" id="KW-0472">Membrane</keyword>
<dbReference type="InterPro" id="IPR025645">
    <property type="entry name" value="DUF4349"/>
</dbReference>
<name>A0A852X3I8_9MICO</name>
<sequence>MSSTRRDTSTKTAARADGKRRRGRPATRAARARRVGALLAGLAAAGLVAAGCAGGSDDSSEAYSTTQAAPSAESEAGTEEGAGDASSAQGSAAEDSTADGSGADDSAGSGSDAAGQDAATVAAQSARKLARSGSLDLEVEDVTRTSARVRSVADRAGGWVSQEDSSSRADDAEDGDDVPDGVDAYPSEDVPGAWSEITVQVPASALEKSMDDLAELGTVTHRTTETEDVTAAHTDAKTRVETLTRSTERLRELIEDSDDLEQIVSLESELTTREGELESMTRQLDTLEERTATSPITVSIAEEGADVSTEDEAEETGFVAGLSDGWGAFTGALQVGATVLGALTPFALAGGLVLAPVLWWWRRRPRPATTAPAPTAPAE</sequence>
<evidence type="ECO:0000313" key="6">
    <source>
        <dbReference type="Proteomes" id="UP000592181"/>
    </source>
</evidence>
<organism evidence="5 6">
    <name type="scientific">Janibacter alkaliphilus</name>
    <dbReference type="NCBI Taxonomy" id="1069963"/>
    <lineage>
        <taxon>Bacteria</taxon>
        <taxon>Bacillati</taxon>
        <taxon>Actinomycetota</taxon>
        <taxon>Actinomycetes</taxon>
        <taxon>Micrococcales</taxon>
        <taxon>Intrasporangiaceae</taxon>
        <taxon>Janibacter</taxon>
    </lineage>
</organism>
<evidence type="ECO:0000259" key="4">
    <source>
        <dbReference type="Pfam" id="PF14257"/>
    </source>
</evidence>
<feature type="transmembrane region" description="Helical" evidence="3">
    <location>
        <begin position="339"/>
        <end position="361"/>
    </location>
</feature>
<keyword evidence="3" id="KW-1133">Transmembrane helix</keyword>
<evidence type="ECO:0000313" key="5">
    <source>
        <dbReference type="EMBL" id="NYG37932.1"/>
    </source>
</evidence>
<feature type="compositionally biased region" description="Basic residues" evidence="2">
    <location>
        <begin position="18"/>
        <end position="31"/>
    </location>
</feature>
<feature type="compositionally biased region" description="Basic and acidic residues" evidence="2">
    <location>
        <begin position="1"/>
        <end position="17"/>
    </location>
</feature>
<feature type="region of interest" description="Disordered" evidence="2">
    <location>
        <begin position="51"/>
        <end position="136"/>
    </location>
</feature>
<dbReference type="Proteomes" id="UP000592181">
    <property type="component" value="Unassembled WGS sequence"/>
</dbReference>
<dbReference type="Pfam" id="PF14257">
    <property type="entry name" value="DUF4349"/>
    <property type="match status" value="1"/>
</dbReference>
<reference evidence="5 6" key="1">
    <citation type="submission" date="2020-07" db="EMBL/GenBank/DDBJ databases">
        <title>Sequencing the genomes of 1000 actinobacteria strains.</title>
        <authorList>
            <person name="Klenk H.-P."/>
        </authorList>
    </citation>
    <scope>NUCLEOTIDE SEQUENCE [LARGE SCALE GENOMIC DNA]</scope>
    <source>
        <strain evidence="5 6">DSM 24723</strain>
    </source>
</reference>
<dbReference type="AlphaFoldDB" id="A0A852X3I8"/>
<evidence type="ECO:0000256" key="2">
    <source>
        <dbReference type="SAM" id="MobiDB-lite"/>
    </source>
</evidence>
<feature type="compositionally biased region" description="Low complexity" evidence="2">
    <location>
        <begin position="83"/>
        <end position="126"/>
    </location>
</feature>
<accession>A0A852X3I8</accession>
<keyword evidence="6" id="KW-1185">Reference proteome</keyword>
<feature type="compositionally biased region" description="Acidic residues" evidence="2">
    <location>
        <begin position="171"/>
        <end position="180"/>
    </location>
</feature>
<feature type="domain" description="DUF4349" evidence="4">
    <location>
        <begin position="127"/>
        <end position="359"/>
    </location>
</feature>
<proteinExistence type="predicted"/>
<evidence type="ECO:0000256" key="3">
    <source>
        <dbReference type="SAM" id="Phobius"/>
    </source>
</evidence>
<comment type="caution">
    <text evidence="5">The sequence shown here is derived from an EMBL/GenBank/DDBJ whole genome shotgun (WGS) entry which is preliminary data.</text>
</comment>
<feature type="region of interest" description="Disordered" evidence="2">
    <location>
        <begin position="153"/>
        <end position="191"/>
    </location>
</feature>
<feature type="region of interest" description="Disordered" evidence="2">
    <location>
        <begin position="1"/>
        <end position="31"/>
    </location>
</feature>
<gene>
    <name evidence="5" type="ORF">BJY28_002401</name>
</gene>
<evidence type="ECO:0000256" key="1">
    <source>
        <dbReference type="SAM" id="Coils"/>
    </source>
</evidence>
<feature type="coiled-coil region" evidence="1">
    <location>
        <begin position="243"/>
        <end position="290"/>
    </location>
</feature>
<dbReference type="RefSeq" id="WP_179463219.1">
    <property type="nucleotide sequence ID" value="NZ_JACBZX010000001.1"/>
</dbReference>
<dbReference type="EMBL" id="JACBZX010000001">
    <property type="protein sequence ID" value="NYG37932.1"/>
    <property type="molecule type" value="Genomic_DNA"/>
</dbReference>
<protein>
    <recommendedName>
        <fullName evidence="4">DUF4349 domain-containing protein</fullName>
    </recommendedName>
</protein>
<keyword evidence="1" id="KW-0175">Coiled coil</keyword>
<keyword evidence="3" id="KW-0812">Transmembrane</keyword>